<dbReference type="AlphaFoldDB" id="E8T6X4"/>
<protein>
    <submittedName>
        <fullName evidence="1">Uncharacterized protein</fullName>
    </submittedName>
</protein>
<dbReference type="KEGG" id="tam:Theam_1739"/>
<keyword evidence="1" id="KW-0614">Plasmid</keyword>
<dbReference type="HOGENOM" id="CLU_1395718_0_0_0"/>
<evidence type="ECO:0000313" key="2">
    <source>
        <dbReference type="Proteomes" id="UP000006362"/>
    </source>
</evidence>
<keyword evidence="2" id="KW-1185">Reference proteome</keyword>
<geneLocation type="plasmid" evidence="1 2">
    <name>pTHEAM01</name>
</geneLocation>
<name>E8T6X4_THEA1</name>
<dbReference type="Proteomes" id="UP000006362">
    <property type="component" value="Plasmid pTHEAM01"/>
</dbReference>
<evidence type="ECO:0000313" key="1">
    <source>
        <dbReference type="EMBL" id="ADU97695.1"/>
    </source>
</evidence>
<accession>E8T6X4</accession>
<sequence length="195" mass="23181">MTRTRTTVRRRRVEQLLPMTGLTSKAVQERFGLPLPLLDFLDELEKVLKRKVLSREEYDYYRRHLFTLAIGVRETSEELAEIFEELLKKLDEKDVGREITLTEYTKSLSYSRRKAIRHFTSFLRKRFRKVAPLVIEYEVPEKLGPAVDTYGHFRLHHAPGKPYKFLIVGKIYRKDKDRAFILERERVVGEIDVEP</sequence>
<gene>
    <name evidence="1" type="ordered locus">Theam_1739</name>
</gene>
<organism evidence="1 2">
    <name type="scientific">Thermovibrio ammonificans (strain DSM 15698 / JCM 12110 / HB-1)</name>
    <dbReference type="NCBI Taxonomy" id="648996"/>
    <lineage>
        <taxon>Bacteria</taxon>
        <taxon>Pseudomonadati</taxon>
        <taxon>Aquificota</taxon>
        <taxon>Aquificia</taxon>
        <taxon>Desulfurobacteriales</taxon>
        <taxon>Desulfurobacteriaceae</taxon>
        <taxon>Thermovibrio</taxon>
    </lineage>
</organism>
<reference evidence="1" key="1">
    <citation type="submission" date="2011-01" db="EMBL/GenBank/DDBJ databases">
        <title>Complete sequence of plasmid of Thermovibrio ammonificans HB-1.</title>
        <authorList>
            <consortium name="US DOE Joint Genome Institute"/>
            <person name="Lucas S."/>
            <person name="Copeland A."/>
            <person name="Lapidus A."/>
            <person name="Cheng J.-F."/>
            <person name="Goodwin L."/>
            <person name="Pitluck S."/>
            <person name="Davenport K."/>
            <person name="Detter J.C."/>
            <person name="Han C."/>
            <person name="Tapia R."/>
            <person name="Land M."/>
            <person name="Hauser L."/>
            <person name="Kyrpides N."/>
            <person name="Ivanova N."/>
            <person name="Ovchinnikova G."/>
            <person name="Vetriani C."/>
            <person name="Woyke T."/>
        </authorList>
    </citation>
    <scope>NUCLEOTIDE SEQUENCE [LARGE SCALE GENOMIC DNA]</scope>
    <source>
        <strain evidence="1">HB-1</strain>
        <plasmid evidence="1">pTHEAM01</plasmid>
    </source>
</reference>
<proteinExistence type="predicted"/>
<dbReference type="EMBL" id="CP002445">
    <property type="protein sequence ID" value="ADU97695.1"/>
    <property type="molecule type" value="Genomic_DNA"/>
</dbReference>